<organism evidence="8 9">
    <name type="scientific">Loxostege sticticalis</name>
    <name type="common">Beet webworm moth</name>
    <dbReference type="NCBI Taxonomy" id="481309"/>
    <lineage>
        <taxon>Eukaryota</taxon>
        <taxon>Metazoa</taxon>
        <taxon>Ecdysozoa</taxon>
        <taxon>Arthropoda</taxon>
        <taxon>Hexapoda</taxon>
        <taxon>Insecta</taxon>
        <taxon>Pterygota</taxon>
        <taxon>Neoptera</taxon>
        <taxon>Endopterygota</taxon>
        <taxon>Lepidoptera</taxon>
        <taxon>Glossata</taxon>
        <taxon>Ditrysia</taxon>
        <taxon>Pyraloidea</taxon>
        <taxon>Crambidae</taxon>
        <taxon>Pyraustinae</taxon>
        <taxon>Loxostege</taxon>
    </lineage>
</organism>
<feature type="transmembrane region" description="Helical" evidence="6">
    <location>
        <begin position="234"/>
        <end position="253"/>
    </location>
</feature>
<keyword evidence="5 6" id="KW-0472">Membrane</keyword>
<evidence type="ECO:0000313" key="9">
    <source>
        <dbReference type="Proteomes" id="UP001549920"/>
    </source>
</evidence>
<feature type="transmembrane region" description="Helical" evidence="6">
    <location>
        <begin position="171"/>
        <end position="191"/>
    </location>
</feature>
<evidence type="ECO:0000259" key="7">
    <source>
        <dbReference type="SMART" id="SM00014"/>
    </source>
</evidence>
<dbReference type="Pfam" id="PF01569">
    <property type="entry name" value="PAP2"/>
    <property type="match status" value="1"/>
</dbReference>
<feature type="transmembrane region" description="Helical" evidence="6">
    <location>
        <begin position="7"/>
        <end position="30"/>
    </location>
</feature>
<feature type="transmembrane region" description="Helical" evidence="6">
    <location>
        <begin position="57"/>
        <end position="77"/>
    </location>
</feature>
<dbReference type="PANTHER" id="PTHR10165">
    <property type="entry name" value="LIPID PHOSPHATE PHOSPHATASE"/>
    <property type="match status" value="1"/>
</dbReference>
<feature type="domain" description="Phosphatidic acid phosphatase type 2/haloperoxidase" evidence="7">
    <location>
        <begin position="106"/>
        <end position="249"/>
    </location>
</feature>
<dbReference type="CDD" id="cd03384">
    <property type="entry name" value="PAP2_wunen"/>
    <property type="match status" value="1"/>
</dbReference>
<keyword evidence="9" id="KW-1185">Reference proteome</keyword>
<dbReference type="InterPro" id="IPR043216">
    <property type="entry name" value="PAP-like"/>
</dbReference>
<dbReference type="InterPro" id="IPR036938">
    <property type="entry name" value="PAP2/HPO_sf"/>
</dbReference>
<evidence type="ECO:0000256" key="1">
    <source>
        <dbReference type="ARBA" id="ARBA00004141"/>
    </source>
</evidence>
<dbReference type="InterPro" id="IPR000326">
    <property type="entry name" value="PAP2/HPO"/>
</dbReference>
<evidence type="ECO:0000256" key="4">
    <source>
        <dbReference type="ARBA" id="ARBA00022989"/>
    </source>
</evidence>
<sequence>MAVDRLIWKIILDFVTLCLLAFPLLAIQLWGTPYERGYFIDDESIRLPNKQESISEGLLAGVGFGFIVVAVILTEIIRDKRGSGIGEKFLNGSLIPGWIWESYVTIGVFTFGAACQQLVSNTTKYVIGRLRPHFYDVCRPEPNDSPLNLLGYIQDYNCTSGEAALIKEARLSFPSAHSSFAMYTAVFFIFYIQVKGKWRGSKLLRHAAQFSALLGAWYVGLSRVVEHKHHWSDVGAGFLIGATIAALVFIYVLKPKKYGLPGSWQDPPIPTNPLPRPALAR</sequence>
<evidence type="ECO:0000256" key="2">
    <source>
        <dbReference type="ARBA" id="ARBA00008816"/>
    </source>
</evidence>
<proteinExistence type="inferred from homology"/>
<dbReference type="EMBL" id="JBEUOH010000019">
    <property type="protein sequence ID" value="KAL0869602.1"/>
    <property type="molecule type" value="Genomic_DNA"/>
</dbReference>
<evidence type="ECO:0000256" key="6">
    <source>
        <dbReference type="SAM" id="Phobius"/>
    </source>
</evidence>
<dbReference type="SUPFAM" id="SSF48317">
    <property type="entry name" value="Acid phosphatase/Vanadium-dependent haloperoxidase"/>
    <property type="match status" value="1"/>
</dbReference>
<evidence type="ECO:0000313" key="8">
    <source>
        <dbReference type="EMBL" id="KAL0869602.1"/>
    </source>
</evidence>
<feature type="transmembrane region" description="Helical" evidence="6">
    <location>
        <begin position="203"/>
        <end position="222"/>
    </location>
</feature>
<comment type="subcellular location">
    <subcellularLocation>
        <location evidence="1">Membrane</location>
        <topology evidence="1">Multi-pass membrane protein</topology>
    </subcellularLocation>
</comment>
<comment type="similarity">
    <text evidence="2">Belongs to the PA-phosphatase related phosphoesterase family.</text>
</comment>
<keyword evidence="3 6" id="KW-0812">Transmembrane</keyword>
<protein>
    <recommendedName>
        <fullName evidence="7">Phosphatidic acid phosphatase type 2/haloperoxidase domain-containing protein</fullName>
    </recommendedName>
</protein>
<name>A0ABR3HGR3_LOXSC</name>
<dbReference type="PANTHER" id="PTHR10165:SF197">
    <property type="entry name" value="FI04477P-RELATED"/>
    <property type="match status" value="1"/>
</dbReference>
<dbReference type="Gene3D" id="1.20.144.10">
    <property type="entry name" value="Phosphatidic acid phosphatase type 2/haloperoxidase"/>
    <property type="match status" value="1"/>
</dbReference>
<gene>
    <name evidence="8" type="ORF">ABMA27_005862</name>
</gene>
<comment type="caution">
    <text evidence="8">The sequence shown here is derived from an EMBL/GenBank/DDBJ whole genome shotgun (WGS) entry which is preliminary data.</text>
</comment>
<reference evidence="8 9" key="1">
    <citation type="submission" date="2024-06" db="EMBL/GenBank/DDBJ databases">
        <title>A chromosome-level genome assembly of beet webworm, Loxostege sticticalis.</title>
        <authorList>
            <person name="Zhang Y."/>
        </authorList>
    </citation>
    <scope>NUCLEOTIDE SEQUENCE [LARGE SCALE GENOMIC DNA]</scope>
    <source>
        <strain evidence="8">AQ026</strain>
        <tissue evidence="8">Whole body</tissue>
    </source>
</reference>
<evidence type="ECO:0000256" key="3">
    <source>
        <dbReference type="ARBA" id="ARBA00022692"/>
    </source>
</evidence>
<dbReference type="SMART" id="SM00014">
    <property type="entry name" value="acidPPc"/>
    <property type="match status" value="1"/>
</dbReference>
<feature type="transmembrane region" description="Helical" evidence="6">
    <location>
        <begin position="98"/>
        <end position="119"/>
    </location>
</feature>
<evidence type="ECO:0000256" key="5">
    <source>
        <dbReference type="ARBA" id="ARBA00023136"/>
    </source>
</evidence>
<dbReference type="Proteomes" id="UP001549920">
    <property type="component" value="Unassembled WGS sequence"/>
</dbReference>
<keyword evidence="4 6" id="KW-1133">Transmembrane helix</keyword>
<accession>A0ABR3HGR3</accession>